<dbReference type="EMBL" id="BK032569">
    <property type="protein sequence ID" value="DAF48517.1"/>
    <property type="molecule type" value="Genomic_DNA"/>
</dbReference>
<proteinExistence type="predicted"/>
<sequence>MLLVIIYHKYRNCQLLHTTTFLATIGGKDEI</sequence>
<protein>
    <submittedName>
        <fullName evidence="1">Uncharacterized protein</fullName>
    </submittedName>
</protein>
<reference evidence="1" key="1">
    <citation type="journal article" date="2021" name="Proc. Natl. Acad. Sci. U.S.A.">
        <title>A Catalog of Tens of Thousands of Viruses from Human Metagenomes Reveals Hidden Associations with Chronic Diseases.</title>
        <authorList>
            <person name="Tisza M.J."/>
            <person name="Buck C.B."/>
        </authorList>
    </citation>
    <scope>NUCLEOTIDE SEQUENCE</scope>
    <source>
        <strain evidence="1">CtdvJ3</strain>
    </source>
</reference>
<evidence type="ECO:0000313" key="1">
    <source>
        <dbReference type="EMBL" id="DAF48517.1"/>
    </source>
</evidence>
<name>A0A8S5SC13_9CAUD</name>
<accession>A0A8S5SC13</accession>
<organism evidence="1">
    <name type="scientific">Siphoviridae sp. ctdvJ3</name>
    <dbReference type="NCBI Taxonomy" id="2827903"/>
    <lineage>
        <taxon>Viruses</taxon>
        <taxon>Duplodnaviria</taxon>
        <taxon>Heunggongvirae</taxon>
        <taxon>Uroviricota</taxon>
        <taxon>Caudoviricetes</taxon>
    </lineage>
</organism>